<dbReference type="AlphaFoldDB" id="A0A3E0VU93"/>
<evidence type="ECO:0008006" key="3">
    <source>
        <dbReference type="Google" id="ProtNLM"/>
    </source>
</evidence>
<accession>A0A3E0VU93</accession>
<reference evidence="1 2" key="1">
    <citation type="submission" date="2017-04" db="EMBL/GenBank/DDBJ databases">
        <title>Comparative genome analysis of Subtercola boreus.</title>
        <authorList>
            <person name="Cho Y.-J."/>
            <person name="Cho A."/>
            <person name="Kim O.-S."/>
            <person name="Lee J.-I."/>
        </authorList>
    </citation>
    <scope>NUCLEOTIDE SEQUENCE [LARGE SCALE GENOMIC DNA]</scope>
    <source>
        <strain evidence="1 2">P27479</strain>
    </source>
</reference>
<protein>
    <recommendedName>
        <fullName evidence="3">Asp23/Gls24 family envelope stress response protein</fullName>
    </recommendedName>
</protein>
<evidence type="ECO:0000313" key="2">
    <source>
        <dbReference type="Proteomes" id="UP000256541"/>
    </source>
</evidence>
<organism evidence="1 2">
    <name type="scientific">Subtercola boreus</name>
    <dbReference type="NCBI Taxonomy" id="120213"/>
    <lineage>
        <taxon>Bacteria</taxon>
        <taxon>Bacillati</taxon>
        <taxon>Actinomycetota</taxon>
        <taxon>Actinomycetes</taxon>
        <taxon>Micrococcales</taxon>
        <taxon>Microbacteriaceae</taxon>
        <taxon>Subtercola</taxon>
    </lineage>
</organism>
<dbReference type="OrthoDB" id="4953969at2"/>
<gene>
    <name evidence="1" type="ORF">B7R22_13850</name>
</gene>
<evidence type="ECO:0000313" key="1">
    <source>
        <dbReference type="EMBL" id="RFA13175.1"/>
    </source>
</evidence>
<comment type="caution">
    <text evidence="1">The sequence shown here is derived from an EMBL/GenBank/DDBJ whole genome shotgun (WGS) entry which is preliminary data.</text>
</comment>
<sequence length="211" mass="22915">MTNLTPEPVQPSPLDDDNLDGFTVDALSDYLDHGRQPRNSDIEGSAAAQHALAALSRLRTVAPRIVNADAEYFTPKHENWITRILDQIGVQAHAGRDIPIPYDVAGAELSITEGAVRALVREAGDETDGLLVERTSLDGDLTTPGAPVEVHVVVSTFATTNDARIVPSFRERVIATVREHTDLVVARVTVRVHDSDITDEDLDDDGNLVPR</sequence>
<dbReference type="RefSeq" id="WP_116412316.1">
    <property type="nucleotide sequence ID" value="NZ_NBXB01000036.1"/>
</dbReference>
<name>A0A3E0VU93_9MICO</name>
<dbReference type="Proteomes" id="UP000256541">
    <property type="component" value="Unassembled WGS sequence"/>
</dbReference>
<dbReference type="EMBL" id="NBXB01000036">
    <property type="protein sequence ID" value="RFA13175.1"/>
    <property type="molecule type" value="Genomic_DNA"/>
</dbReference>
<proteinExistence type="predicted"/>